<protein>
    <submittedName>
        <fullName evidence="1">Uncharacterized protein</fullName>
    </submittedName>
</protein>
<dbReference type="Proteomes" id="UP000245590">
    <property type="component" value="Unassembled WGS sequence"/>
</dbReference>
<name>A0A2U2RHM7_9MICO</name>
<dbReference type="Gene3D" id="2.60.40.2700">
    <property type="match status" value="2"/>
</dbReference>
<gene>
    <name evidence="1" type="ORF">DEO23_12245</name>
</gene>
<dbReference type="RefSeq" id="WP_109276320.1">
    <property type="nucleotide sequence ID" value="NZ_QFKX01000005.1"/>
</dbReference>
<sequence>MTINDSLQHVPPAPEASRFSRRTLALLPGVLLGGALALGGESTANAAGSDLREMNFYLSYTPSASFDGKMHAGGSVSASLIGLPKGAAVKYQWRLNGASVKGATKSSFAIPRSAVGKKLSLHTVVTAKGYKTDSAEWSLSRVELPAMPTYMGFYSAFGTYIQAQPQLLPKGAKVKYQWRIDGKDVKGATKATFSVPNSAAGKKVSVYFVATAKGYARLAVDYTYGVMPGGSKKKTLKASTPTITGTLRVGSKLTAHKGTWTAGTTRTYQWYANGVAIKGATKYTLVVPSSAKGKQLTVKITGRKSGYTTLSKVSKETSKIAAQR</sequence>
<organism evidence="1 2">
    <name type="scientific">Brachybacterium endophyticum</name>
    <dbReference type="NCBI Taxonomy" id="2182385"/>
    <lineage>
        <taxon>Bacteria</taxon>
        <taxon>Bacillati</taxon>
        <taxon>Actinomycetota</taxon>
        <taxon>Actinomycetes</taxon>
        <taxon>Micrococcales</taxon>
        <taxon>Dermabacteraceae</taxon>
        <taxon>Brachybacterium</taxon>
    </lineage>
</organism>
<comment type="caution">
    <text evidence="1">The sequence shown here is derived from an EMBL/GenBank/DDBJ whole genome shotgun (WGS) entry which is preliminary data.</text>
</comment>
<evidence type="ECO:0000313" key="2">
    <source>
        <dbReference type="Proteomes" id="UP000245590"/>
    </source>
</evidence>
<proteinExistence type="predicted"/>
<keyword evidence="2" id="KW-1185">Reference proteome</keyword>
<reference evidence="1 2" key="1">
    <citation type="submission" date="2018-05" db="EMBL/GenBank/DDBJ databases">
        <title>Brachybacterium sp. M1HQ-2T, whole genome shotgun sequence.</title>
        <authorList>
            <person name="Tuo L."/>
        </authorList>
    </citation>
    <scope>NUCLEOTIDE SEQUENCE [LARGE SCALE GENOMIC DNA]</scope>
    <source>
        <strain evidence="1 2">M1HQ-2</strain>
    </source>
</reference>
<dbReference type="EMBL" id="QFKX01000005">
    <property type="protein sequence ID" value="PWH05356.1"/>
    <property type="molecule type" value="Genomic_DNA"/>
</dbReference>
<evidence type="ECO:0000313" key="1">
    <source>
        <dbReference type="EMBL" id="PWH05356.1"/>
    </source>
</evidence>
<accession>A0A2U2RHM7</accession>
<dbReference type="OrthoDB" id="614750at2"/>
<dbReference type="AlphaFoldDB" id="A0A2U2RHM7"/>